<dbReference type="PANTHER" id="PTHR12526:SF630">
    <property type="entry name" value="GLYCOSYLTRANSFERASE"/>
    <property type="match status" value="1"/>
</dbReference>
<dbReference type="Proteomes" id="UP001416393">
    <property type="component" value="Unassembled WGS sequence"/>
</dbReference>
<feature type="domain" description="Glycosyl transferase family 1" evidence="1">
    <location>
        <begin position="188"/>
        <end position="351"/>
    </location>
</feature>
<evidence type="ECO:0000313" key="3">
    <source>
        <dbReference type="Proteomes" id="UP001416393"/>
    </source>
</evidence>
<name>A0ABV0A956_9FLAO</name>
<dbReference type="SUPFAM" id="SSF53756">
    <property type="entry name" value="UDP-Glycosyltransferase/glycogen phosphorylase"/>
    <property type="match status" value="1"/>
</dbReference>
<dbReference type="Gene3D" id="3.40.50.2000">
    <property type="entry name" value="Glycogen Phosphorylase B"/>
    <property type="match status" value="2"/>
</dbReference>
<proteinExistence type="predicted"/>
<sequence>MIFAIITHVPHSTSQSEYFAYAPYVREMNLWLKHVDEVLIVAPKTKKMPSAIDMAYKYKNIQFHKIPSIQFTSLKSSLSSVIKLPIIVWAIFKACKRADHIHLRCPGNMGLLGCFVQMLFPKKPKTAKYAGNWDPKAKQPLSYKLQKWILSNTFLTKNIQVLVYGNWENQTKNIKPFFTATYSNSEIEKPRPRDYSNELKFAFVGSLVEGKRPLLAIQIVEALQNKGKRVRLDVYGDGVLREVLQEYISRNSLEKFIKLHGNKEKTIVKDALKSTHFLMLLSKSEGWPKAVAEAMFFGTIPITTSVSCIPFMLNEAERGVMIKPELTSALIQINKAINNEASLKMMSKLASNWSQHYTLEVFDEEIYKLLRKV</sequence>
<accession>A0ABV0A956</accession>
<dbReference type="CDD" id="cd03801">
    <property type="entry name" value="GT4_PimA-like"/>
    <property type="match status" value="1"/>
</dbReference>
<dbReference type="RefSeq" id="WP_346240047.1">
    <property type="nucleotide sequence ID" value="NZ_JAZHYP010000001.1"/>
</dbReference>
<protein>
    <submittedName>
        <fullName evidence="2">Glycosyltransferase family 4 protein</fullName>
        <ecNumber evidence="2">2.4.-.-</ecNumber>
    </submittedName>
</protein>
<reference evidence="2 3" key="1">
    <citation type="submission" date="2024-01" db="EMBL/GenBank/DDBJ databases">
        <title>Mariniflexile litorale sp. nov., isolated from the shallow sediments of the Sea of Japan.</title>
        <authorList>
            <person name="Romanenko L."/>
            <person name="Bystritskaya E."/>
            <person name="Isaeva M."/>
        </authorList>
    </citation>
    <scope>NUCLEOTIDE SEQUENCE [LARGE SCALE GENOMIC DNA]</scope>
    <source>
        <strain evidence="2 3">KCTC 32427</strain>
    </source>
</reference>
<keyword evidence="2" id="KW-0328">Glycosyltransferase</keyword>
<dbReference type="EC" id="2.4.-.-" evidence="2"/>
<keyword evidence="2" id="KW-0808">Transferase</keyword>
<dbReference type="PANTHER" id="PTHR12526">
    <property type="entry name" value="GLYCOSYLTRANSFERASE"/>
    <property type="match status" value="1"/>
</dbReference>
<dbReference type="Pfam" id="PF00534">
    <property type="entry name" value="Glycos_transf_1"/>
    <property type="match status" value="1"/>
</dbReference>
<comment type="caution">
    <text evidence="2">The sequence shown here is derived from an EMBL/GenBank/DDBJ whole genome shotgun (WGS) entry which is preliminary data.</text>
</comment>
<evidence type="ECO:0000259" key="1">
    <source>
        <dbReference type="Pfam" id="PF00534"/>
    </source>
</evidence>
<dbReference type="GO" id="GO:0016757">
    <property type="term" value="F:glycosyltransferase activity"/>
    <property type="evidence" value="ECO:0007669"/>
    <property type="project" value="UniProtKB-KW"/>
</dbReference>
<gene>
    <name evidence="2" type="ORF">VP395_02060</name>
</gene>
<dbReference type="InterPro" id="IPR001296">
    <property type="entry name" value="Glyco_trans_1"/>
</dbReference>
<keyword evidence="3" id="KW-1185">Reference proteome</keyword>
<evidence type="ECO:0000313" key="2">
    <source>
        <dbReference type="EMBL" id="MEN3322501.1"/>
    </source>
</evidence>
<organism evidence="2 3">
    <name type="scientific">Mariniflexile soesokkakense</name>
    <dbReference type="NCBI Taxonomy" id="1343160"/>
    <lineage>
        <taxon>Bacteria</taxon>
        <taxon>Pseudomonadati</taxon>
        <taxon>Bacteroidota</taxon>
        <taxon>Flavobacteriia</taxon>
        <taxon>Flavobacteriales</taxon>
        <taxon>Flavobacteriaceae</taxon>
        <taxon>Mariniflexile</taxon>
    </lineage>
</organism>
<dbReference type="EMBL" id="JAZHYP010000001">
    <property type="protein sequence ID" value="MEN3322501.1"/>
    <property type="molecule type" value="Genomic_DNA"/>
</dbReference>